<proteinExistence type="predicted"/>
<comment type="caution">
    <text evidence="3">The sequence shown here is derived from an EMBL/GenBank/DDBJ whole genome shotgun (WGS) entry which is preliminary data.</text>
</comment>
<evidence type="ECO:0000313" key="4">
    <source>
        <dbReference type="Proteomes" id="UP000266673"/>
    </source>
</evidence>
<dbReference type="Proteomes" id="UP000266673">
    <property type="component" value="Unassembled WGS sequence"/>
</dbReference>
<organism evidence="3 4">
    <name type="scientific">Gigaspora rosea</name>
    <dbReference type="NCBI Taxonomy" id="44941"/>
    <lineage>
        <taxon>Eukaryota</taxon>
        <taxon>Fungi</taxon>
        <taxon>Fungi incertae sedis</taxon>
        <taxon>Mucoromycota</taxon>
        <taxon>Glomeromycotina</taxon>
        <taxon>Glomeromycetes</taxon>
        <taxon>Diversisporales</taxon>
        <taxon>Gigasporaceae</taxon>
        <taxon>Gigaspora</taxon>
    </lineage>
</organism>
<keyword evidence="4" id="KW-1185">Reference proteome</keyword>
<evidence type="ECO:0008006" key="5">
    <source>
        <dbReference type="Google" id="ProtNLM"/>
    </source>
</evidence>
<sequence>QKKIFTEISNEIKEEISYQIQKNFEESLDKIFKRISNKNENFNKVDDKNSIQIQEIVDNSNQIQEIIDKYFYEIYEVKRICEIDDKQEISNEQEEQNENFTELFDEIQKEILIQIQERIKEHFYKIFDEIYKDIKQKEVQEIFNVEQKKNFMKISEIKKEISDQIKSDFKEYYSNNKILNEMQATFNKEQKIFSSIITCEIDRIKKIFSETMKKHFEIKEKLDKPNLQMDLFIIFIIFDSGSLLFLTKIAKYYIKNMAEKIAKKGETDNVEKNIQKFILFRVLVEIICKNIPLIVIMAIYTSSIVIYTLIPFIALTTSCFKCFLNLILLFKRACTNENKKHQQAS</sequence>
<protein>
    <recommendedName>
        <fullName evidence="5">Transmembrane protein</fullName>
    </recommendedName>
</protein>
<feature type="transmembrane region" description="Helical" evidence="2">
    <location>
        <begin position="231"/>
        <end position="254"/>
    </location>
</feature>
<feature type="transmembrane region" description="Helical" evidence="2">
    <location>
        <begin position="306"/>
        <end position="330"/>
    </location>
</feature>
<gene>
    <name evidence="3" type="ORF">C2G38_2075068</name>
</gene>
<reference evidence="3 4" key="1">
    <citation type="submission" date="2018-06" db="EMBL/GenBank/DDBJ databases">
        <title>Comparative genomics reveals the genomic features of Rhizophagus irregularis, R. cerebriforme, R. diaphanum and Gigaspora rosea, and their symbiotic lifestyle signature.</title>
        <authorList>
            <person name="Morin E."/>
            <person name="San Clemente H."/>
            <person name="Chen E.C.H."/>
            <person name="De La Providencia I."/>
            <person name="Hainaut M."/>
            <person name="Kuo A."/>
            <person name="Kohler A."/>
            <person name="Murat C."/>
            <person name="Tang N."/>
            <person name="Roy S."/>
            <person name="Loubradou J."/>
            <person name="Henrissat B."/>
            <person name="Grigoriev I.V."/>
            <person name="Corradi N."/>
            <person name="Roux C."/>
            <person name="Martin F.M."/>
        </authorList>
    </citation>
    <scope>NUCLEOTIDE SEQUENCE [LARGE SCALE GENOMIC DNA]</scope>
    <source>
        <strain evidence="3 4">DAOM 194757</strain>
    </source>
</reference>
<feature type="transmembrane region" description="Helical" evidence="2">
    <location>
        <begin position="278"/>
        <end position="300"/>
    </location>
</feature>
<feature type="non-terminal residue" evidence="3">
    <location>
        <position position="1"/>
    </location>
</feature>
<evidence type="ECO:0000256" key="1">
    <source>
        <dbReference type="SAM" id="Coils"/>
    </source>
</evidence>
<evidence type="ECO:0000313" key="3">
    <source>
        <dbReference type="EMBL" id="RIB22657.1"/>
    </source>
</evidence>
<evidence type="ECO:0000256" key="2">
    <source>
        <dbReference type="SAM" id="Phobius"/>
    </source>
</evidence>
<name>A0A397VMW4_9GLOM</name>
<dbReference type="AlphaFoldDB" id="A0A397VMW4"/>
<keyword evidence="2" id="KW-0812">Transmembrane</keyword>
<feature type="coiled-coil region" evidence="1">
    <location>
        <begin position="83"/>
        <end position="110"/>
    </location>
</feature>
<keyword evidence="2" id="KW-1133">Transmembrane helix</keyword>
<keyword evidence="1" id="KW-0175">Coiled coil</keyword>
<dbReference type="EMBL" id="QKWP01000299">
    <property type="protein sequence ID" value="RIB22657.1"/>
    <property type="molecule type" value="Genomic_DNA"/>
</dbReference>
<keyword evidence="2" id="KW-0472">Membrane</keyword>
<dbReference type="OrthoDB" id="2447785at2759"/>
<accession>A0A397VMW4</accession>